<protein>
    <submittedName>
        <fullName evidence="1">Uncharacterized protein</fullName>
    </submittedName>
</protein>
<dbReference type="EMBL" id="LAZR01005882">
    <property type="protein sequence ID" value="KKM96436.1"/>
    <property type="molecule type" value="Genomic_DNA"/>
</dbReference>
<gene>
    <name evidence="1" type="ORF">LCGC14_1178150</name>
</gene>
<accession>A0A0F9MAR3</accession>
<proteinExistence type="predicted"/>
<dbReference type="AlphaFoldDB" id="A0A0F9MAR3"/>
<comment type="caution">
    <text evidence="1">The sequence shown here is derived from an EMBL/GenBank/DDBJ whole genome shotgun (WGS) entry which is preliminary data.</text>
</comment>
<evidence type="ECO:0000313" key="1">
    <source>
        <dbReference type="EMBL" id="KKM96436.1"/>
    </source>
</evidence>
<sequence length="75" mass="9258">MKEKEEFKLIITKKDINFKCEIMIDDEEQIYLETKYFSHYKKLIKFLRNFFKSSIQFNEAMNLLKELELKNKRNG</sequence>
<reference evidence="1" key="1">
    <citation type="journal article" date="2015" name="Nature">
        <title>Complex archaea that bridge the gap between prokaryotes and eukaryotes.</title>
        <authorList>
            <person name="Spang A."/>
            <person name="Saw J.H."/>
            <person name="Jorgensen S.L."/>
            <person name="Zaremba-Niedzwiedzka K."/>
            <person name="Martijn J."/>
            <person name="Lind A.E."/>
            <person name="van Eijk R."/>
            <person name="Schleper C."/>
            <person name="Guy L."/>
            <person name="Ettema T.J."/>
        </authorList>
    </citation>
    <scope>NUCLEOTIDE SEQUENCE</scope>
</reference>
<organism evidence="1">
    <name type="scientific">marine sediment metagenome</name>
    <dbReference type="NCBI Taxonomy" id="412755"/>
    <lineage>
        <taxon>unclassified sequences</taxon>
        <taxon>metagenomes</taxon>
        <taxon>ecological metagenomes</taxon>
    </lineage>
</organism>
<name>A0A0F9MAR3_9ZZZZ</name>